<organism evidence="3 4">
    <name type="scientific">Castilleja foliolosa</name>
    <dbReference type="NCBI Taxonomy" id="1961234"/>
    <lineage>
        <taxon>Eukaryota</taxon>
        <taxon>Viridiplantae</taxon>
        <taxon>Streptophyta</taxon>
        <taxon>Embryophyta</taxon>
        <taxon>Tracheophyta</taxon>
        <taxon>Spermatophyta</taxon>
        <taxon>Magnoliopsida</taxon>
        <taxon>eudicotyledons</taxon>
        <taxon>Gunneridae</taxon>
        <taxon>Pentapetalae</taxon>
        <taxon>asterids</taxon>
        <taxon>lamiids</taxon>
        <taxon>Lamiales</taxon>
        <taxon>Orobanchaceae</taxon>
        <taxon>Pedicularideae</taxon>
        <taxon>Castillejinae</taxon>
        <taxon>Castilleja</taxon>
    </lineage>
</organism>
<dbReference type="CDD" id="cd02846">
    <property type="entry name" value="PAZ_argonaute_like"/>
    <property type="match status" value="1"/>
</dbReference>
<comment type="caution">
    <text evidence="3">The sequence shown here is derived from an EMBL/GenBank/DDBJ whole genome shotgun (WGS) entry which is preliminary data.</text>
</comment>
<feature type="region of interest" description="Disordered" evidence="1">
    <location>
        <begin position="1"/>
        <end position="27"/>
    </location>
</feature>
<feature type="compositionally biased region" description="Polar residues" evidence="1">
    <location>
        <begin position="144"/>
        <end position="159"/>
    </location>
</feature>
<keyword evidence="4" id="KW-1185">Reference proteome</keyword>
<dbReference type="EMBL" id="JAVIJP010000005">
    <property type="protein sequence ID" value="KAL3652628.1"/>
    <property type="molecule type" value="Genomic_DNA"/>
</dbReference>
<dbReference type="Pfam" id="PF08699">
    <property type="entry name" value="ArgoL1"/>
    <property type="match status" value="1"/>
</dbReference>
<feature type="compositionally biased region" description="Polar residues" evidence="1">
    <location>
        <begin position="8"/>
        <end position="21"/>
    </location>
</feature>
<dbReference type="InterPro" id="IPR032474">
    <property type="entry name" value="Argonaute_N"/>
</dbReference>
<dbReference type="Pfam" id="PF16486">
    <property type="entry name" value="ArgoN"/>
    <property type="match status" value="1"/>
</dbReference>
<evidence type="ECO:0000256" key="1">
    <source>
        <dbReference type="SAM" id="MobiDB-lite"/>
    </source>
</evidence>
<dbReference type="PANTHER" id="PTHR22891">
    <property type="entry name" value="EUKARYOTIC TRANSLATION INITIATION FACTOR 2C"/>
    <property type="match status" value="1"/>
</dbReference>
<dbReference type="AlphaFoldDB" id="A0ABD3EDY0"/>
<feature type="compositionally biased region" description="Basic residues" evidence="1">
    <location>
        <begin position="374"/>
        <end position="383"/>
    </location>
</feature>
<dbReference type="InterPro" id="IPR003100">
    <property type="entry name" value="PAZ_dom"/>
</dbReference>
<dbReference type="Pfam" id="PF02170">
    <property type="entry name" value="PAZ"/>
    <property type="match status" value="1"/>
</dbReference>
<dbReference type="SUPFAM" id="SSF101690">
    <property type="entry name" value="PAZ domain"/>
    <property type="match status" value="1"/>
</dbReference>
<sequence>MEMGKSCSPINDGSLPLSQPSPTIPPNVKLEPVDLPERSIITRPGFGTSGNCISLLTNHFKVSISNPDEVFHQYSVSICYEDNSAVENKVIGRKVMDKLYQTYSSELARKKFAYDGEKSLYTVGPLPKNKFEFMVILEDTITSKHSGSPSDNGTPSAYSKRSKSSAHSKTFKVEISYAATLPLKSISLALQGAEPEKVQDALRVLDIILRQQAANRGCLLVRQSFFHDDSRTFTDVGGGVTGVRGFHSSFRPTLGGLSLNMDVSTTMILKPGPIVDFLLVNQNVKEVRNIDWVKAKKMLKNMRIKAMHSNREFKIIGLSEKPCNQQFFSMKVKSDVSARDDVETMELSVYDYFVKHRNIVIKSSAYMPCPMLHRNGHGNRKRTRGDTGKRQF</sequence>
<dbReference type="InterPro" id="IPR036085">
    <property type="entry name" value="PAZ_dom_sf"/>
</dbReference>
<evidence type="ECO:0000313" key="3">
    <source>
        <dbReference type="EMBL" id="KAL3652628.1"/>
    </source>
</evidence>
<accession>A0ABD3EDY0</accession>
<reference evidence="4" key="1">
    <citation type="journal article" date="2024" name="IScience">
        <title>Strigolactones Initiate the Formation of Haustorium-like Structures in Castilleja.</title>
        <authorList>
            <person name="Buerger M."/>
            <person name="Peterson D."/>
            <person name="Chory J."/>
        </authorList>
    </citation>
    <scope>NUCLEOTIDE SEQUENCE [LARGE SCALE GENOMIC DNA]</scope>
</reference>
<name>A0ABD3EDY0_9LAMI</name>
<proteinExistence type="predicted"/>
<dbReference type="InterPro" id="IPR014811">
    <property type="entry name" value="ArgoL1"/>
</dbReference>
<feature type="region of interest" description="Disordered" evidence="1">
    <location>
        <begin position="372"/>
        <end position="392"/>
    </location>
</feature>
<evidence type="ECO:0000259" key="2">
    <source>
        <dbReference type="PROSITE" id="PS50821"/>
    </source>
</evidence>
<protein>
    <recommendedName>
        <fullName evidence="2">PAZ domain-containing protein</fullName>
    </recommendedName>
</protein>
<dbReference type="SMART" id="SM01163">
    <property type="entry name" value="DUF1785"/>
    <property type="match status" value="1"/>
</dbReference>
<dbReference type="PROSITE" id="PS50821">
    <property type="entry name" value="PAZ"/>
    <property type="match status" value="1"/>
</dbReference>
<feature type="domain" description="PAZ" evidence="2">
    <location>
        <begin position="273"/>
        <end position="392"/>
    </location>
</feature>
<evidence type="ECO:0000313" key="4">
    <source>
        <dbReference type="Proteomes" id="UP001632038"/>
    </source>
</evidence>
<dbReference type="Proteomes" id="UP001632038">
    <property type="component" value="Unassembled WGS sequence"/>
</dbReference>
<dbReference type="Gene3D" id="2.170.260.10">
    <property type="entry name" value="paz domain"/>
    <property type="match status" value="1"/>
</dbReference>
<gene>
    <name evidence="3" type="ORF">CASFOL_002309</name>
</gene>
<feature type="region of interest" description="Disordered" evidence="1">
    <location>
        <begin position="144"/>
        <end position="163"/>
    </location>
</feature>